<sequence length="289" mass="32965">MDASNGEPASQSSPTHDECKSRAELTCETGSEKSFAIDSNSDSDYDPHKGVQLTTYNYYVNVNDFMNLHYAKIPIFSGYSFEITSAFFDLIEKEWAQYLYLQAHWVSKVRSSYLSNEAQKVADDFIGYDWLLFRSHMEKWFPTSNARMHKRYMMVDSQNYLVDLDMRQAVAQARKDYEAQGNEYDAPEPAGILAKRIPPNVQAKYDFVLYRHTSGRDILKLVEEIVWKEKVELCNEANWLKPLKPAADNHPACFAKSYPSTAMVACSSTPQPALTTPPASANSRMHPLH</sequence>
<feature type="region of interest" description="Disordered" evidence="1">
    <location>
        <begin position="1"/>
        <end position="23"/>
    </location>
</feature>
<dbReference type="AlphaFoldDB" id="A0A9W8M0P0"/>
<name>A0A9W8M0P0_9FUNG</name>
<protein>
    <submittedName>
        <fullName evidence="2">Uncharacterized protein</fullName>
    </submittedName>
</protein>
<evidence type="ECO:0000313" key="3">
    <source>
        <dbReference type="Proteomes" id="UP001139887"/>
    </source>
</evidence>
<accession>A0A9W8M0P0</accession>
<feature type="compositionally biased region" description="Polar residues" evidence="1">
    <location>
        <begin position="268"/>
        <end position="283"/>
    </location>
</feature>
<dbReference type="OrthoDB" id="5538627at2759"/>
<reference evidence="2" key="1">
    <citation type="submission" date="2022-07" db="EMBL/GenBank/DDBJ databases">
        <title>Phylogenomic reconstructions and comparative analyses of Kickxellomycotina fungi.</title>
        <authorList>
            <person name="Reynolds N.K."/>
            <person name="Stajich J.E."/>
            <person name="Barry K."/>
            <person name="Grigoriev I.V."/>
            <person name="Crous P."/>
            <person name="Smith M.E."/>
        </authorList>
    </citation>
    <scope>NUCLEOTIDE SEQUENCE</scope>
    <source>
        <strain evidence="2">NRRL 1566</strain>
    </source>
</reference>
<dbReference type="EMBL" id="JANBUW010000060">
    <property type="protein sequence ID" value="KAJ2849756.1"/>
    <property type="molecule type" value="Genomic_DNA"/>
</dbReference>
<gene>
    <name evidence="2" type="ORF">IWW36_002404</name>
</gene>
<evidence type="ECO:0000256" key="1">
    <source>
        <dbReference type="SAM" id="MobiDB-lite"/>
    </source>
</evidence>
<feature type="region of interest" description="Disordered" evidence="1">
    <location>
        <begin position="268"/>
        <end position="289"/>
    </location>
</feature>
<comment type="caution">
    <text evidence="2">The sequence shown here is derived from an EMBL/GenBank/DDBJ whole genome shotgun (WGS) entry which is preliminary data.</text>
</comment>
<keyword evidence="3" id="KW-1185">Reference proteome</keyword>
<dbReference type="Proteomes" id="UP001139887">
    <property type="component" value="Unassembled WGS sequence"/>
</dbReference>
<organism evidence="2 3">
    <name type="scientific">Coemansia brasiliensis</name>
    <dbReference type="NCBI Taxonomy" id="2650707"/>
    <lineage>
        <taxon>Eukaryota</taxon>
        <taxon>Fungi</taxon>
        <taxon>Fungi incertae sedis</taxon>
        <taxon>Zoopagomycota</taxon>
        <taxon>Kickxellomycotina</taxon>
        <taxon>Kickxellomycetes</taxon>
        <taxon>Kickxellales</taxon>
        <taxon>Kickxellaceae</taxon>
        <taxon>Coemansia</taxon>
    </lineage>
</organism>
<evidence type="ECO:0000313" key="2">
    <source>
        <dbReference type="EMBL" id="KAJ2849756.1"/>
    </source>
</evidence>
<proteinExistence type="predicted"/>